<organism evidence="1 2">
    <name type="scientific">Dreissena polymorpha</name>
    <name type="common">Zebra mussel</name>
    <name type="synonym">Mytilus polymorpha</name>
    <dbReference type="NCBI Taxonomy" id="45954"/>
    <lineage>
        <taxon>Eukaryota</taxon>
        <taxon>Metazoa</taxon>
        <taxon>Spiralia</taxon>
        <taxon>Lophotrochozoa</taxon>
        <taxon>Mollusca</taxon>
        <taxon>Bivalvia</taxon>
        <taxon>Autobranchia</taxon>
        <taxon>Heteroconchia</taxon>
        <taxon>Euheterodonta</taxon>
        <taxon>Imparidentia</taxon>
        <taxon>Neoheterodontei</taxon>
        <taxon>Myida</taxon>
        <taxon>Dreissenoidea</taxon>
        <taxon>Dreissenidae</taxon>
        <taxon>Dreissena</taxon>
    </lineage>
</organism>
<reference evidence="1" key="1">
    <citation type="journal article" date="2019" name="bioRxiv">
        <title>The Genome of the Zebra Mussel, Dreissena polymorpha: A Resource for Invasive Species Research.</title>
        <authorList>
            <person name="McCartney M.A."/>
            <person name="Auch B."/>
            <person name="Kono T."/>
            <person name="Mallez S."/>
            <person name="Zhang Y."/>
            <person name="Obille A."/>
            <person name="Becker A."/>
            <person name="Abrahante J.E."/>
            <person name="Garbe J."/>
            <person name="Badalamenti J.P."/>
            <person name="Herman A."/>
            <person name="Mangelson H."/>
            <person name="Liachko I."/>
            <person name="Sullivan S."/>
            <person name="Sone E.D."/>
            <person name="Koren S."/>
            <person name="Silverstein K.A.T."/>
            <person name="Beckman K.B."/>
            <person name="Gohl D.M."/>
        </authorList>
    </citation>
    <scope>NUCLEOTIDE SEQUENCE</scope>
    <source>
        <strain evidence="1">Duluth1</strain>
        <tissue evidence="1">Whole animal</tissue>
    </source>
</reference>
<proteinExistence type="predicted"/>
<keyword evidence="2" id="KW-1185">Reference proteome</keyword>
<dbReference type="Proteomes" id="UP000828390">
    <property type="component" value="Unassembled WGS sequence"/>
</dbReference>
<accession>A0A9D4DJ33</accession>
<name>A0A9D4DJ33_DREPO</name>
<dbReference type="EMBL" id="JAIWYP010000010">
    <property type="protein sequence ID" value="KAH3749701.1"/>
    <property type="molecule type" value="Genomic_DNA"/>
</dbReference>
<sequence length="123" mass="13874">MDHFASSEITTAESLQLFKQQAHLKHILREITTAESLQLFKQQAHLKHILRSPTGLNAYLPQHPPSPSVLGMKGLGSEGVEVLGHTEGPHLMQPQAWKDLVNFEIHTDRTNFNNKQQYSLLSL</sequence>
<protein>
    <submittedName>
        <fullName evidence="1">Uncharacterized protein</fullName>
    </submittedName>
</protein>
<comment type="caution">
    <text evidence="1">The sequence shown here is derived from an EMBL/GenBank/DDBJ whole genome shotgun (WGS) entry which is preliminary data.</text>
</comment>
<reference evidence="1" key="2">
    <citation type="submission" date="2020-11" db="EMBL/GenBank/DDBJ databases">
        <authorList>
            <person name="McCartney M.A."/>
            <person name="Auch B."/>
            <person name="Kono T."/>
            <person name="Mallez S."/>
            <person name="Becker A."/>
            <person name="Gohl D.M."/>
            <person name="Silverstein K.A.T."/>
            <person name="Koren S."/>
            <person name="Bechman K.B."/>
            <person name="Herman A."/>
            <person name="Abrahante J.E."/>
            <person name="Garbe J."/>
        </authorList>
    </citation>
    <scope>NUCLEOTIDE SEQUENCE</scope>
    <source>
        <strain evidence="1">Duluth1</strain>
        <tissue evidence="1">Whole animal</tissue>
    </source>
</reference>
<gene>
    <name evidence="1" type="ORF">DPMN_184207</name>
</gene>
<dbReference type="AlphaFoldDB" id="A0A9D4DJ33"/>
<evidence type="ECO:0000313" key="2">
    <source>
        <dbReference type="Proteomes" id="UP000828390"/>
    </source>
</evidence>
<evidence type="ECO:0000313" key="1">
    <source>
        <dbReference type="EMBL" id="KAH3749701.1"/>
    </source>
</evidence>